<evidence type="ECO:0000256" key="4">
    <source>
        <dbReference type="ARBA" id="ARBA00022553"/>
    </source>
</evidence>
<feature type="domain" description="S1 motif" evidence="12">
    <location>
        <begin position="854"/>
        <end position="935"/>
    </location>
</feature>
<keyword evidence="10" id="KW-0802">TPR repeat</keyword>
<dbReference type="InterPro" id="IPR019734">
    <property type="entry name" value="TPR_rpt"/>
</dbReference>
<keyword evidence="4" id="KW-0597">Phosphoprotein</keyword>
<feature type="domain" description="S1 motif" evidence="12">
    <location>
        <begin position="662"/>
        <end position="735"/>
    </location>
</feature>
<evidence type="ECO:0000256" key="7">
    <source>
        <dbReference type="ARBA" id="ARBA00055575"/>
    </source>
</evidence>
<evidence type="ECO:0000313" key="14">
    <source>
        <dbReference type="Proteomes" id="UP000662931"/>
    </source>
</evidence>
<evidence type="ECO:0000256" key="10">
    <source>
        <dbReference type="PROSITE-ProRule" id="PRU00339"/>
    </source>
</evidence>
<dbReference type="PROSITE" id="PS50126">
    <property type="entry name" value="S1"/>
    <property type="match status" value="11"/>
</dbReference>
<evidence type="ECO:0000256" key="8">
    <source>
        <dbReference type="ARBA" id="ARBA00073619"/>
    </source>
</evidence>
<dbReference type="Proteomes" id="UP000662931">
    <property type="component" value="Chromosome 2"/>
</dbReference>
<feature type="region of interest" description="Disordered" evidence="11">
    <location>
        <begin position="67"/>
        <end position="89"/>
    </location>
</feature>
<feature type="compositionally biased region" description="Acidic residues" evidence="11">
    <location>
        <begin position="1290"/>
        <end position="1323"/>
    </location>
</feature>
<feature type="domain" description="S1 motif" evidence="12">
    <location>
        <begin position="1032"/>
        <end position="1101"/>
    </location>
</feature>
<feature type="compositionally biased region" description="Acidic residues" evidence="11">
    <location>
        <begin position="144"/>
        <end position="161"/>
    </location>
</feature>
<sequence>MVEKRHREEEEVAESGTSKSILTQSAEMSFPRGGDSVLTPLEIKEVSNKAKSDVLFEQKSVISGHKKKRARKSKVRTADEKDTEDNETVDSVSFKILQPGSFVLGRISHINKMEIVLSLSDNLEGYIPITNLSDEVSKTLSVVDDEDDDDDESSSDDDEESSIPSLSSLFTIGQYLRAIVTENTSDTGKKRLELSIEPSKVNEGMEKDDFCVNTIVQASVKSVEDHGAILNVGHSHLSGFISKKELPSSVDVGSVLLVVVSKKSGRTITVKLPTETIVKKLNTVQSATNVNAILPGMLVDAAVLNVFADGIIVKALNLCNGSISCMHLGFYELEQLKHRFSTGSQIKARIIASYMKNGQKKVMLSILPHILTLSQFAYDPEKDSDPLEAFPIGHIFDEVIVKGKDSHYIFIDVGSRNAIGQVFKTRVSENADLDMDFKIGSVHKARVLDYSSFDNIYILTMDKAQINQKYLRIEDLPTGQLIHCKVEKLVPGKGVQVRIENEFNGFVPSIHMSDIHLAYPERKFKIGSKFNGRVLRVSTEGRRPSAFVSLKKSLVRIENEDEVVKSMDDAVVGKKAPATIERFYPGGCLVSFFGDVRGFLPISEMSETYVKKAEDHVKLGQTVRVTMIDVDKEKDRIRVSLRASSTISESQTDALEDIVLGKTIVEAHVVERNKDCLILELPPSGVRAILPYGQVSDENYENSRARMKKISVGSTVKVVALSKDHKGRFVNVSCKPSILKDAEAGKFPSSYSEVAHSHELLHGWVKNVNTHGVFVSFADELTGLILPRFISEDMAEDLEKNFFVGQSIACKVVDTDDAHERFLLSMREDGIVVSETAVNPVDKSVKLLNEFVPGKTTKGIIKTVQPTQLTVKLADNQLGRLDKVDIADTEKSFSDYKTGDVLNVRVVGYFDSLNRTHNFVPNRDMSDTTIKLSMKKNDVVSIEDLEEGQEVTAFVSRVSEDAIYVDICPQVKGKVSMADLNGEALELDDLDQSYPVGSALQLVVKSVDKESSLVKLSAKEGSTNSFESIKVGTILPGKVFKVEETYVLVDLGHNIEAMSYITDALDDYSKTMEDTFSINQKVMAKVTEIDTSNGRIFVSLKTKDVKDRLIEKSEDIKVGDVLRGIISNISDKGVFVAFSRKLFAFVRVSDLSDSFLRDWKSFFKLYQPVIGKIVHSGGAGKIMMSLRESDVSSKGGLKRFEDLKVGDIFNGSIKRVVDFGVFVKLDGTVNITGLCHHSQISDNRIDDVASIFAEGDRVKVKIMEINLARKQLSLGMKASFFKEVDDDKYSDEETASVGGEDGEDVEMSDDNSDEDNSDEDIVDGNETLDLPSNPSQGLSAGFDWTASILEQAKDDVESDDDEYDENLKKKKKRSKLSTAVEDKTAEINTRAPESVSDFERLLVGNPDSSILWIQYMSFQLQLGEVDKARELGKRALKTINYREEQEKLNIWIAMLNMESMFGTDESLEKIFKKSCKYMEPYAIHQKLVAICVASEKFDKASELYRVMCKKFGYDHVPVWVSYGSFLIDRDEADEAHKVLSNALQILPKRSHVEVVRRFAQMEFDKGDSEQGRSLFEGLLSDVPKRLDLWNVYIDQEIKNGDKKKAESLFERVSARKLTKKQAKFFFGKWLAFEEKEGDSKAGDYVKAKAVEYAQKLVDKQ</sequence>
<comment type="subcellular location">
    <subcellularLocation>
        <location evidence="1">Nucleus</location>
        <location evidence="1">Nucleolus</location>
    </subcellularLocation>
</comment>
<keyword evidence="14" id="KW-1185">Reference proteome</keyword>
<protein>
    <recommendedName>
        <fullName evidence="8">rRNA biogenesis protein RRP5</fullName>
    </recommendedName>
    <alternativeName>
        <fullName evidence="9">Ribosomal RNA-processing protein 5</fullName>
    </alternativeName>
</protein>
<keyword evidence="2" id="KW-0690">Ribosome biogenesis</keyword>
<proteinExistence type="predicted"/>
<evidence type="ECO:0000256" key="3">
    <source>
        <dbReference type="ARBA" id="ARBA00022552"/>
    </source>
</evidence>
<dbReference type="KEGG" id="bnn:FOA43_002163"/>
<feature type="region of interest" description="Disordered" evidence="11">
    <location>
        <begin position="144"/>
        <end position="163"/>
    </location>
</feature>
<evidence type="ECO:0000313" key="13">
    <source>
        <dbReference type="EMBL" id="QPG74827.1"/>
    </source>
</evidence>
<feature type="domain" description="S1 motif" evidence="12">
    <location>
        <begin position="1206"/>
        <end position="1277"/>
    </location>
</feature>
<dbReference type="CDD" id="cd05693">
    <property type="entry name" value="S1_Rrp5_repeat_hs1_sc1"/>
    <property type="match status" value="1"/>
</dbReference>
<dbReference type="Pfam" id="PF00575">
    <property type="entry name" value="S1"/>
    <property type="match status" value="5"/>
</dbReference>
<dbReference type="SMART" id="SM00386">
    <property type="entry name" value="HAT"/>
    <property type="match status" value="6"/>
</dbReference>
<evidence type="ECO:0000256" key="6">
    <source>
        <dbReference type="ARBA" id="ARBA00023242"/>
    </source>
</evidence>
<dbReference type="Gene3D" id="2.40.50.140">
    <property type="entry name" value="Nucleic acid-binding proteins"/>
    <property type="match status" value="10"/>
</dbReference>
<dbReference type="PANTHER" id="PTHR23270">
    <property type="entry name" value="PROGRAMMED CELL DEATH PROTEIN 11 PRE-RRNA PROCESSING PROTEIN RRP5"/>
    <property type="match status" value="1"/>
</dbReference>
<dbReference type="RefSeq" id="XP_038778392.1">
    <property type="nucleotide sequence ID" value="XM_038922464.1"/>
</dbReference>
<feature type="region of interest" description="Disordered" evidence="11">
    <location>
        <begin position="1290"/>
        <end position="1336"/>
    </location>
</feature>
<dbReference type="GO" id="GO:0032040">
    <property type="term" value="C:small-subunit processome"/>
    <property type="evidence" value="ECO:0007669"/>
    <property type="project" value="TreeGrafter"/>
</dbReference>
<feature type="domain" description="S1 motif" evidence="12">
    <location>
        <begin position="948"/>
        <end position="1019"/>
    </location>
</feature>
<keyword evidence="6" id="KW-0539">Nucleus</keyword>
<comment type="function">
    <text evidence="7">Involved in the biogenesis of rRNA. Required for the formation of 18S and 5.8S rRNA.</text>
</comment>
<dbReference type="InterPro" id="IPR012340">
    <property type="entry name" value="NA-bd_OB-fold"/>
</dbReference>
<feature type="domain" description="S1 motif" evidence="12">
    <location>
        <begin position="1119"/>
        <end position="1187"/>
    </location>
</feature>
<keyword evidence="5" id="KW-0677">Repeat</keyword>
<dbReference type="EMBL" id="CP064813">
    <property type="protein sequence ID" value="QPG74827.1"/>
    <property type="molecule type" value="Genomic_DNA"/>
</dbReference>
<dbReference type="InterPro" id="IPR011990">
    <property type="entry name" value="TPR-like_helical_dom_sf"/>
</dbReference>
<dbReference type="PROSITE" id="PS50005">
    <property type="entry name" value="TPR"/>
    <property type="match status" value="1"/>
</dbReference>
<evidence type="ECO:0000256" key="11">
    <source>
        <dbReference type="SAM" id="MobiDB-lite"/>
    </source>
</evidence>
<feature type="domain" description="S1 motif" evidence="12">
    <location>
        <begin position="573"/>
        <end position="642"/>
    </location>
</feature>
<dbReference type="FunFam" id="2.40.50.140:FF:000159">
    <property type="entry name" value="rRNA biogenesis protein rrp5"/>
    <property type="match status" value="1"/>
</dbReference>
<feature type="domain" description="S1 motif" evidence="12">
    <location>
        <begin position="758"/>
        <end position="827"/>
    </location>
</feature>
<dbReference type="SMART" id="SM00316">
    <property type="entry name" value="S1"/>
    <property type="match status" value="13"/>
</dbReference>
<dbReference type="FunFam" id="2.40.50.140:FF:000155">
    <property type="entry name" value="rRNA biogenesis protein RRP5"/>
    <property type="match status" value="1"/>
</dbReference>
<dbReference type="InterPro" id="IPR045209">
    <property type="entry name" value="Rrp5"/>
</dbReference>
<feature type="domain" description="S1 motif" evidence="12">
    <location>
        <begin position="479"/>
        <end position="551"/>
    </location>
</feature>
<dbReference type="FunFam" id="2.40.50.140:FF:000103">
    <property type="entry name" value="protein RRP5 homolog"/>
    <property type="match status" value="2"/>
</dbReference>
<evidence type="ECO:0000256" key="5">
    <source>
        <dbReference type="ARBA" id="ARBA00022737"/>
    </source>
</evidence>
<feature type="region of interest" description="Disordered" evidence="11">
    <location>
        <begin position="1"/>
        <end position="35"/>
    </location>
</feature>
<dbReference type="InterPro" id="IPR048059">
    <property type="entry name" value="Rrp5_S1_rpt_hs1_sc1"/>
</dbReference>
<dbReference type="FunFam" id="2.40.50.140:FF:000196">
    <property type="entry name" value="rRNA biogenesis protein RRP5"/>
    <property type="match status" value="1"/>
</dbReference>
<dbReference type="GO" id="GO:0006364">
    <property type="term" value="P:rRNA processing"/>
    <property type="evidence" value="ECO:0007669"/>
    <property type="project" value="UniProtKB-KW"/>
</dbReference>
<dbReference type="FunFam" id="1.25.40.10:FF:000065">
    <property type="entry name" value="Programmed cell death 11"/>
    <property type="match status" value="1"/>
</dbReference>
<dbReference type="PANTHER" id="PTHR23270:SF10">
    <property type="entry name" value="PROTEIN RRP5 HOMOLOG"/>
    <property type="match status" value="1"/>
</dbReference>
<dbReference type="Gene3D" id="1.25.40.10">
    <property type="entry name" value="Tetratricopeptide repeat domain"/>
    <property type="match status" value="2"/>
</dbReference>
<dbReference type="GO" id="GO:0003723">
    <property type="term" value="F:RNA binding"/>
    <property type="evidence" value="ECO:0007669"/>
    <property type="project" value="TreeGrafter"/>
</dbReference>
<evidence type="ECO:0000259" key="12">
    <source>
        <dbReference type="PROSITE" id="PS50126"/>
    </source>
</evidence>
<dbReference type="SUPFAM" id="SSF48452">
    <property type="entry name" value="TPR-like"/>
    <property type="match status" value="2"/>
</dbReference>
<dbReference type="SUPFAM" id="SSF50249">
    <property type="entry name" value="Nucleic acid-binding proteins"/>
    <property type="match status" value="13"/>
</dbReference>
<dbReference type="InterPro" id="IPR003029">
    <property type="entry name" value="S1_domain"/>
</dbReference>
<feature type="domain" description="S1 motif" evidence="12">
    <location>
        <begin position="100"/>
        <end position="197"/>
    </location>
</feature>
<dbReference type="GeneID" id="62195564"/>
<keyword evidence="3" id="KW-0698">rRNA processing</keyword>
<accession>A0A875RUQ2</accession>
<dbReference type="InterPro" id="IPR003107">
    <property type="entry name" value="HAT"/>
</dbReference>
<organism evidence="13 14">
    <name type="scientific">Eeniella nana</name>
    <name type="common">Yeast</name>
    <name type="synonym">Brettanomyces nanus</name>
    <dbReference type="NCBI Taxonomy" id="13502"/>
    <lineage>
        <taxon>Eukaryota</taxon>
        <taxon>Fungi</taxon>
        <taxon>Dikarya</taxon>
        <taxon>Ascomycota</taxon>
        <taxon>Saccharomycotina</taxon>
        <taxon>Pichiomycetes</taxon>
        <taxon>Pichiales</taxon>
        <taxon>Pichiaceae</taxon>
        <taxon>Brettanomyces</taxon>
    </lineage>
</organism>
<name>A0A875RUQ2_EENNA</name>
<evidence type="ECO:0000256" key="2">
    <source>
        <dbReference type="ARBA" id="ARBA00022517"/>
    </source>
</evidence>
<evidence type="ECO:0000256" key="1">
    <source>
        <dbReference type="ARBA" id="ARBA00004604"/>
    </source>
</evidence>
<gene>
    <name evidence="13" type="ORF">FOA43_002163</name>
</gene>
<feature type="compositionally biased region" description="Polar residues" evidence="11">
    <location>
        <begin position="15"/>
        <end position="27"/>
    </location>
</feature>
<evidence type="ECO:0000256" key="9">
    <source>
        <dbReference type="ARBA" id="ARBA00076674"/>
    </source>
</evidence>
<dbReference type="OrthoDB" id="412781at2759"/>
<feature type="repeat" description="TPR" evidence="10">
    <location>
        <begin position="1516"/>
        <end position="1549"/>
    </location>
</feature>
<reference evidence="13" key="1">
    <citation type="submission" date="2020-10" db="EMBL/GenBank/DDBJ databases">
        <authorList>
            <person name="Roach M.J.R."/>
        </authorList>
    </citation>
    <scope>NUCLEOTIDE SEQUENCE</scope>
    <source>
        <strain evidence="13">CBS 1945</strain>
    </source>
</reference>
<feature type="domain" description="S1 motif" evidence="12">
    <location>
        <begin position="296"/>
        <end position="367"/>
    </location>
</feature>